<dbReference type="RefSeq" id="WP_201853043.1">
    <property type="nucleotide sequence ID" value="NZ_JAERRG010000009.1"/>
</dbReference>
<comment type="caution">
    <text evidence="2">The sequence shown here is derived from an EMBL/GenBank/DDBJ whole genome shotgun (WGS) entry which is preliminary data.</text>
</comment>
<feature type="domain" description="DUF8094" evidence="1">
    <location>
        <begin position="48"/>
        <end position="324"/>
    </location>
</feature>
<dbReference type="Proteomes" id="UP000621510">
    <property type="component" value="Unassembled WGS sequence"/>
</dbReference>
<gene>
    <name evidence="2" type="ORF">JK364_22990</name>
</gene>
<dbReference type="Pfam" id="PF26366">
    <property type="entry name" value="DUF8094"/>
    <property type="match status" value="1"/>
</dbReference>
<reference evidence="2 3" key="1">
    <citation type="submission" date="2021-01" db="EMBL/GenBank/DDBJ databases">
        <title>WGS of actinomycetes isolated from Thailand.</title>
        <authorList>
            <person name="Thawai C."/>
        </authorList>
    </citation>
    <scope>NUCLEOTIDE SEQUENCE [LARGE SCALE GENOMIC DNA]</scope>
    <source>
        <strain evidence="2 3">CA3R110</strain>
    </source>
</reference>
<sequence>MTEIFSRHFALRTLSLVAMTGMLISCTSSSHQLPHGTATSPSSGDAAPTGIVTLRQAAKILDRYQRVNNAANAARDASLLATVEAGQLYAESKAELEQYYTFSKKRKKEYRAPFFFTKRTFYIPARGNWFAASANSGKYRTLMVFERFGSRWKKVVDLLPDRRLPLPHIKDGLALTAPTDEPSGALSPDRVPGAIEDLFTTGGKKEGTNLSVTPDSKAIVKTYQERNSELGDQARVNFFPATPRHQTVYALRTGTGVLAIVPLAHKQVSVVKHAGLQLTPTEAESAYASRPRPQIVSEFQGNALVNFPAHSRPEILNYEYGLVDSR</sequence>
<dbReference type="EMBL" id="JAERRG010000009">
    <property type="protein sequence ID" value="MBL1115241.1"/>
    <property type="molecule type" value="Genomic_DNA"/>
</dbReference>
<proteinExistence type="predicted"/>
<dbReference type="PROSITE" id="PS51257">
    <property type="entry name" value="PROKAR_LIPOPROTEIN"/>
    <property type="match status" value="1"/>
</dbReference>
<protein>
    <recommendedName>
        <fullName evidence="1">DUF8094 domain-containing protein</fullName>
    </recommendedName>
</protein>
<organism evidence="2 3">
    <name type="scientific">Streptomyces endocoffeicus</name>
    <dbReference type="NCBI Taxonomy" id="2898945"/>
    <lineage>
        <taxon>Bacteria</taxon>
        <taxon>Bacillati</taxon>
        <taxon>Actinomycetota</taxon>
        <taxon>Actinomycetes</taxon>
        <taxon>Kitasatosporales</taxon>
        <taxon>Streptomycetaceae</taxon>
        <taxon>Streptomyces</taxon>
    </lineage>
</organism>
<evidence type="ECO:0000313" key="2">
    <source>
        <dbReference type="EMBL" id="MBL1115241.1"/>
    </source>
</evidence>
<name>A0ABS1PU35_9ACTN</name>
<evidence type="ECO:0000259" key="1">
    <source>
        <dbReference type="Pfam" id="PF26366"/>
    </source>
</evidence>
<dbReference type="InterPro" id="IPR058407">
    <property type="entry name" value="DUF8094"/>
</dbReference>
<keyword evidence="3" id="KW-1185">Reference proteome</keyword>
<evidence type="ECO:0000313" key="3">
    <source>
        <dbReference type="Proteomes" id="UP000621510"/>
    </source>
</evidence>
<accession>A0ABS1PU35</accession>